<evidence type="ECO:0000256" key="1">
    <source>
        <dbReference type="ARBA" id="ARBA00005926"/>
    </source>
</evidence>
<comment type="caution">
    <text evidence="12">The sequence shown here is derived from an EMBL/GenBank/DDBJ whole genome shotgun (WGS) entry which is preliminary data.</text>
</comment>
<keyword evidence="7" id="KW-0418">Kinase</keyword>
<keyword evidence="4 10" id="KW-0723">Serine/threonine-protein kinase</keyword>
<dbReference type="GO" id="GO:0005524">
    <property type="term" value="F:ATP binding"/>
    <property type="evidence" value="ECO:0007669"/>
    <property type="project" value="UniProtKB-UniRule"/>
</dbReference>
<accession>A0A9J5XLM1</accession>
<reference evidence="12 13" key="1">
    <citation type="submission" date="2020-09" db="EMBL/GenBank/DDBJ databases">
        <title>De no assembly of potato wild relative species, Solanum commersonii.</title>
        <authorList>
            <person name="Cho K."/>
        </authorList>
    </citation>
    <scope>NUCLEOTIDE SEQUENCE [LARGE SCALE GENOMIC DNA]</scope>
    <source>
        <strain evidence="12">LZ3.2</strain>
        <tissue evidence="12">Leaf</tissue>
    </source>
</reference>
<dbReference type="InterPro" id="IPR000719">
    <property type="entry name" value="Prot_kinase_dom"/>
</dbReference>
<organism evidence="12 13">
    <name type="scientific">Solanum commersonii</name>
    <name type="common">Commerson's wild potato</name>
    <name type="synonym">Commerson's nightshade</name>
    <dbReference type="NCBI Taxonomy" id="4109"/>
    <lineage>
        <taxon>Eukaryota</taxon>
        <taxon>Viridiplantae</taxon>
        <taxon>Streptophyta</taxon>
        <taxon>Embryophyta</taxon>
        <taxon>Tracheophyta</taxon>
        <taxon>Spermatophyta</taxon>
        <taxon>Magnoliopsida</taxon>
        <taxon>eudicotyledons</taxon>
        <taxon>Gunneridae</taxon>
        <taxon>Pentapetalae</taxon>
        <taxon>asterids</taxon>
        <taxon>lamiids</taxon>
        <taxon>Solanales</taxon>
        <taxon>Solanaceae</taxon>
        <taxon>Solanoideae</taxon>
        <taxon>Solaneae</taxon>
        <taxon>Solanum</taxon>
    </lineage>
</organism>
<evidence type="ECO:0000256" key="3">
    <source>
        <dbReference type="ARBA" id="ARBA00012513"/>
    </source>
</evidence>
<sequence length="232" mass="26994">MITCGVMLQSEHAKYLSHLDSANKYHDAFRFKHHDIYFFSLLWPWWTELPDTRCWWEVIGLRFSNSHSRLVLLSFIQSLTMDHVVGGTYKLGRKIGKGYFAELYMGVNVQTEEEVAVKLESTKTEHPQLHYESKLYTLLQGGTGIPNVRWFGIEGEYNAMVIDLLGPSLEDLFNYCNRRFTLKTALMLADQLINRVEYMHSRGFIHRDIKPENFLMGTGRKANQVCTLSYVL</sequence>
<feature type="domain" description="Protein kinase" evidence="11">
    <location>
        <begin position="89"/>
        <end position="232"/>
    </location>
</feature>
<dbReference type="Pfam" id="PF00069">
    <property type="entry name" value="Pkinase"/>
    <property type="match status" value="1"/>
</dbReference>
<keyword evidence="6 9" id="KW-0547">Nucleotide-binding</keyword>
<dbReference type="PROSITE" id="PS50011">
    <property type="entry name" value="PROTEIN_KINASE_DOM"/>
    <property type="match status" value="1"/>
</dbReference>
<evidence type="ECO:0000256" key="8">
    <source>
        <dbReference type="ARBA" id="ARBA00022840"/>
    </source>
</evidence>
<dbReference type="FunFam" id="3.30.200.20:FF:000538">
    <property type="entry name" value="Putative Casein kinase I"/>
    <property type="match status" value="1"/>
</dbReference>
<dbReference type="SUPFAM" id="SSF56112">
    <property type="entry name" value="Protein kinase-like (PK-like)"/>
    <property type="match status" value="1"/>
</dbReference>
<keyword evidence="5" id="KW-0808">Transferase</keyword>
<dbReference type="Proteomes" id="UP000824120">
    <property type="component" value="Chromosome 9"/>
</dbReference>
<evidence type="ECO:0000256" key="2">
    <source>
        <dbReference type="ARBA" id="ARBA00011245"/>
    </source>
</evidence>
<dbReference type="InterPro" id="IPR017441">
    <property type="entry name" value="Protein_kinase_ATP_BS"/>
</dbReference>
<keyword evidence="8 9" id="KW-0067">ATP-binding</keyword>
<keyword evidence="13" id="KW-1185">Reference proteome</keyword>
<dbReference type="Gene3D" id="3.30.200.20">
    <property type="entry name" value="Phosphorylase Kinase, domain 1"/>
    <property type="match status" value="1"/>
</dbReference>
<evidence type="ECO:0000256" key="5">
    <source>
        <dbReference type="ARBA" id="ARBA00022679"/>
    </source>
</evidence>
<dbReference type="OrthoDB" id="1267975at2759"/>
<evidence type="ECO:0000313" key="13">
    <source>
        <dbReference type="Proteomes" id="UP000824120"/>
    </source>
</evidence>
<protein>
    <recommendedName>
        <fullName evidence="3">non-specific serine/threonine protein kinase</fullName>
        <ecNumber evidence="3">2.7.11.1</ecNumber>
    </recommendedName>
</protein>
<proteinExistence type="inferred from homology"/>
<evidence type="ECO:0000313" key="12">
    <source>
        <dbReference type="EMBL" id="KAG5588188.1"/>
    </source>
</evidence>
<dbReference type="SMART" id="SM00220">
    <property type="entry name" value="S_TKc"/>
    <property type="match status" value="1"/>
</dbReference>
<dbReference type="InterPro" id="IPR011009">
    <property type="entry name" value="Kinase-like_dom_sf"/>
</dbReference>
<name>A0A9J5XLM1_SOLCO</name>
<evidence type="ECO:0000256" key="4">
    <source>
        <dbReference type="ARBA" id="ARBA00022527"/>
    </source>
</evidence>
<dbReference type="AlphaFoldDB" id="A0A9J5XLM1"/>
<dbReference type="InterPro" id="IPR050235">
    <property type="entry name" value="CK1_Ser-Thr_kinase"/>
</dbReference>
<evidence type="ECO:0000256" key="6">
    <source>
        <dbReference type="ARBA" id="ARBA00022741"/>
    </source>
</evidence>
<evidence type="ECO:0000256" key="10">
    <source>
        <dbReference type="RuleBase" id="RU000304"/>
    </source>
</evidence>
<feature type="binding site" evidence="9">
    <location>
        <position position="118"/>
    </location>
    <ligand>
        <name>ATP</name>
        <dbReference type="ChEBI" id="CHEBI:30616"/>
    </ligand>
</feature>
<dbReference type="PROSITE" id="PS00108">
    <property type="entry name" value="PROTEIN_KINASE_ST"/>
    <property type="match status" value="1"/>
</dbReference>
<dbReference type="InterPro" id="IPR008271">
    <property type="entry name" value="Ser/Thr_kinase_AS"/>
</dbReference>
<comment type="subunit">
    <text evidence="2">Monomer.</text>
</comment>
<dbReference type="PROSITE" id="PS00107">
    <property type="entry name" value="PROTEIN_KINASE_ATP"/>
    <property type="match status" value="1"/>
</dbReference>
<dbReference type="PANTHER" id="PTHR11909">
    <property type="entry name" value="CASEIN KINASE-RELATED"/>
    <property type="match status" value="1"/>
</dbReference>
<comment type="similarity">
    <text evidence="1">Belongs to the protein kinase superfamily. CK1 Ser/Thr protein kinase family. Casein kinase I subfamily.</text>
</comment>
<dbReference type="GO" id="GO:0004674">
    <property type="term" value="F:protein serine/threonine kinase activity"/>
    <property type="evidence" value="ECO:0007669"/>
    <property type="project" value="UniProtKB-KW"/>
</dbReference>
<gene>
    <name evidence="12" type="ORF">H5410_048622</name>
</gene>
<evidence type="ECO:0000256" key="9">
    <source>
        <dbReference type="PROSITE-ProRule" id="PRU10141"/>
    </source>
</evidence>
<evidence type="ECO:0000256" key="7">
    <source>
        <dbReference type="ARBA" id="ARBA00022777"/>
    </source>
</evidence>
<dbReference type="EC" id="2.7.11.1" evidence="3"/>
<dbReference type="EMBL" id="JACXVP010000009">
    <property type="protein sequence ID" value="KAG5588188.1"/>
    <property type="molecule type" value="Genomic_DNA"/>
</dbReference>
<dbReference type="Gene3D" id="1.10.510.10">
    <property type="entry name" value="Transferase(Phosphotransferase) domain 1"/>
    <property type="match status" value="1"/>
</dbReference>
<evidence type="ECO:0000259" key="11">
    <source>
        <dbReference type="PROSITE" id="PS50011"/>
    </source>
</evidence>